<sequence>MNDADRAVPESKGRDEHLRLKLRFARGATGAIVAMLVAIAAFVGYGLFSLPESQADESPPDVEQVARSAAAKQAREAATLHIDEAFAKLARELAAAGFQARTGSVSDVCGSERLGGWLASGARYDVVTCQREVVQYYVGPGPRAEKIGQVADALQALGLYAHDRAEHDIDASDCPPRPGSAVSGLPVATDRLNANAKKIREPGCRLTETSPEAEFISRAEAIAAAKAAGRPTKKPTPSTNGAQVMERQLDAQLRDYVSVGVPFDGRQRPLQFDVVSADSIEKPDATDVVSNDNRPLGTSVLSVSLRITYLKAAG</sequence>
<keyword evidence="3" id="KW-1185">Reference proteome</keyword>
<protein>
    <submittedName>
        <fullName evidence="2">Uncharacterized protein</fullName>
    </submittedName>
</protein>
<keyword evidence="1" id="KW-0472">Membrane</keyword>
<proteinExistence type="predicted"/>
<gene>
    <name evidence="2" type="ORF">LZ495_20440</name>
</gene>
<evidence type="ECO:0000313" key="3">
    <source>
        <dbReference type="Proteomes" id="UP001165378"/>
    </source>
</evidence>
<keyword evidence="1" id="KW-0812">Transmembrane</keyword>
<name>A0AA41Q111_9ACTN</name>
<accession>A0AA41Q111</accession>
<organism evidence="2 3">
    <name type="scientific">Yinghuangia soli</name>
    <dbReference type="NCBI Taxonomy" id="2908204"/>
    <lineage>
        <taxon>Bacteria</taxon>
        <taxon>Bacillati</taxon>
        <taxon>Actinomycetota</taxon>
        <taxon>Actinomycetes</taxon>
        <taxon>Kitasatosporales</taxon>
        <taxon>Streptomycetaceae</taxon>
        <taxon>Yinghuangia</taxon>
    </lineage>
</organism>
<keyword evidence="1" id="KW-1133">Transmembrane helix</keyword>
<dbReference type="AlphaFoldDB" id="A0AA41Q111"/>
<evidence type="ECO:0000313" key="2">
    <source>
        <dbReference type="EMBL" id="MCF2529570.1"/>
    </source>
</evidence>
<dbReference type="EMBL" id="JAKFHA010000012">
    <property type="protein sequence ID" value="MCF2529570.1"/>
    <property type="molecule type" value="Genomic_DNA"/>
</dbReference>
<reference evidence="2" key="1">
    <citation type="submission" date="2022-01" db="EMBL/GenBank/DDBJ databases">
        <title>Genome-Based Taxonomic Classification of the Phylum Actinobacteria.</title>
        <authorList>
            <person name="Gao Y."/>
        </authorList>
    </citation>
    <scope>NUCLEOTIDE SEQUENCE</scope>
    <source>
        <strain evidence="2">KLBMP 8922</strain>
    </source>
</reference>
<comment type="caution">
    <text evidence="2">The sequence shown here is derived from an EMBL/GenBank/DDBJ whole genome shotgun (WGS) entry which is preliminary data.</text>
</comment>
<evidence type="ECO:0000256" key="1">
    <source>
        <dbReference type="SAM" id="Phobius"/>
    </source>
</evidence>
<dbReference type="Proteomes" id="UP001165378">
    <property type="component" value="Unassembled WGS sequence"/>
</dbReference>
<feature type="transmembrane region" description="Helical" evidence="1">
    <location>
        <begin position="24"/>
        <end position="48"/>
    </location>
</feature>